<dbReference type="InterPro" id="IPR015797">
    <property type="entry name" value="NUDIX_hydrolase-like_dom_sf"/>
</dbReference>
<feature type="domain" description="Nudix hydrolase" evidence="3">
    <location>
        <begin position="3"/>
        <end position="144"/>
    </location>
</feature>
<dbReference type="SUPFAM" id="SSF55811">
    <property type="entry name" value="Nudix"/>
    <property type="match status" value="1"/>
</dbReference>
<dbReference type="InterPro" id="IPR000086">
    <property type="entry name" value="NUDIX_hydrolase_dom"/>
</dbReference>
<sequence>MSKPIRVKAVCLCRYDRKILLAEGYDPTKNEHYLMPIGGGVEFGELAKQAAVREVREEIGADVSDLNLLGVSENRFTFDGVPGHEVVFVFEGILESSDLYQREHFKGIETNGVEFTVRWVPEEDVISGSIPVYPDGILSMLQETSQ</sequence>
<name>A0AAU8BNJ1_9VIBR</name>
<dbReference type="EMBL" id="CP115921">
    <property type="protein sequence ID" value="XCD18058.1"/>
    <property type="molecule type" value="Genomic_DNA"/>
</dbReference>
<dbReference type="Gene3D" id="3.90.79.10">
    <property type="entry name" value="Nucleoside Triphosphate Pyrophosphohydrolase"/>
    <property type="match status" value="1"/>
</dbReference>
<dbReference type="PROSITE" id="PS51462">
    <property type="entry name" value="NUDIX"/>
    <property type="match status" value="1"/>
</dbReference>
<proteinExistence type="predicted"/>
<evidence type="ECO:0000259" key="3">
    <source>
        <dbReference type="PROSITE" id="PS51462"/>
    </source>
</evidence>
<evidence type="ECO:0000256" key="2">
    <source>
        <dbReference type="ARBA" id="ARBA00022801"/>
    </source>
</evidence>
<dbReference type="CDD" id="cd04688">
    <property type="entry name" value="NUDIX_Hydrolase"/>
    <property type="match status" value="1"/>
</dbReference>
<accession>A0AAU8BNJ1</accession>
<dbReference type="KEGG" id="vck:PG915_22535"/>
<evidence type="ECO:0000313" key="4">
    <source>
        <dbReference type="EMBL" id="XCD18058.1"/>
    </source>
</evidence>
<dbReference type="PANTHER" id="PTHR43046">
    <property type="entry name" value="GDP-MANNOSE MANNOSYL HYDROLASE"/>
    <property type="match status" value="1"/>
</dbReference>
<dbReference type="PANTHER" id="PTHR43046:SF14">
    <property type="entry name" value="MUTT_NUDIX FAMILY PROTEIN"/>
    <property type="match status" value="1"/>
</dbReference>
<dbReference type="InterPro" id="IPR020084">
    <property type="entry name" value="NUDIX_hydrolase_CS"/>
</dbReference>
<dbReference type="GO" id="GO:0016787">
    <property type="term" value="F:hydrolase activity"/>
    <property type="evidence" value="ECO:0007669"/>
    <property type="project" value="UniProtKB-KW"/>
</dbReference>
<dbReference type="RefSeq" id="WP_353499213.1">
    <property type="nucleotide sequence ID" value="NZ_CP115921.1"/>
</dbReference>
<keyword evidence="2 4" id="KW-0378">Hydrolase</keyword>
<reference evidence="4" key="1">
    <citation type="submission" date="2023-01" db="EMBL/GenBank/DDBJ databases">
        <title>Vibrio sp. CB1-14 genome sequencing.</title>
        <authorList>
            <person name="Otstavnykh N."/>
            <person name="Isaeva M."/>
            <person name="Meleshko D."/>
        </authorList>
    </citation>
    <scope>NUCLEOTIDE SEQUENCE</scope>
    <source>
        <strain evidence="4">CB1-14</strain>
    </source>
</reference>
<gene>
    <name evidence="4" type="ORF">PG915_22535</name>
</gene>
<comment type="cofactor">
    <cofactor evidence="1">
        <name>Mg(2+)</name>
        <dbReference type="ChEBI" id="CHEBI:18420"/>
    </cofactor>
</comment>
<dbReference type="AlphaFoldDB" id="A0AAU8BNJ1"/>
<dbReference type="Pfam" id="PF00293">
    <property type="entry name" value="NUDIX"/>
    <property type="match status" value="1"/>
</dbReference>
<evidence type="ECO:0000256" key="1">
    <source>
        <dbReference type="ARBA" id="ARBA00001946"/>
    </source>
</evidence>
<organism evidence="4">
    <name type="scientific">Vibrio chaetopteri</name>
    <dbReference type="NCBI Taxonomy" id="3016528"/>
    <lineage>
        <taxon>Bacteria</taxon>
        <taxon>Pseudomonadati</taxon>
        <taxon>Pseudomonadota</taxon>
        <taxon>Gammaproteobacteria</taxon>
        <taxon>Vibrionales</taxon>
        <taxon>Vibrionaceae</taxon>
        <taxon>Vibrio</taxon>
    </lineage>
</organism>
<dbReference type="PROSITE" id="PS00893">
    <property type="entry name" value="NUDIX_BOX"/>
    <property type="match status" value="1"/>
</dbReference>
<protein>
    <submittedName>
        <fullName evidence="4">NUDIX hydrolase</fullName>
    </submittedName>
</protein>